<gene>
    <name evidence="1" type="ORF">KSZ_03780</name>
</gene>
<reference evidence="1 2" key="1">
    <citation type="journal article" date="2021" name="Int. J. Syst. Evol. Microbiol.">
        <title>Reticulibacter mediterranei gen. nov., sp. nov., within the new family Reticulibacteraceae fam. nov., and Ktedonospora formicarum gen. nov., sp. nov., Ktedonobacter robiniae sp. nov., Dictyobacter formicarum sp. nov. and Dictyobacter arantiisoli sp. nov., belonging to the class Ktedonobacteria.</title>
        <authorList>
            <person name="Yabe S."/>
            <person name="Zheng Y."/>
            <person name="Wang C.M."/>
            <person name="Sakai Y."/>
            <person name="Abe K."/>
            <person name="Yokota A."/>
            <person name="Donadio S."/>
            <person name="Cavaletti L."/>
            <person name="Monciardini P."/>
        </authorList>
    </citation>
    <scope>NUCLEOTIDE SEQUENCE [LARGE SCALE GENOMIC DNA]</scope>
    <source>
        <strain evidence="1 2">SOSP1-9</strain>
    </source>
</reference>
<name>A0ABQ3V908_9CHLR</name>
<accession>A0ABQ3V908</accession>
<comment type="caution">
    <text evidence="1">The sequence shown here is derived from an EMBL/GenBank/DDBJ whole genome shotgun (WGS) entry which is preliminary data.</text>
</comment>
<protein>
    <submittedName>
        <fullName evidence="1">Uncharacterized protein</fullName>
    </submittedName>
</protein>
<evidence type="ECO:0000313" key="2">
    <source>
        <dbReference type="Proteomes" id="UP000635565"/>
    </source>
</evidence>
<keyword evidence="2" id="KW-1185">Reference proteome</keyword>
<sequence length="87" mass="9996">MQSTDLEEIKVALWEQAYHPCTRVRWGTAQVMAARISRGQLLVQLRGLSRWYRVQAVTIERPRLCPTGACDLEDGPDERSILSRREA</sequence>
<dbReference type="Proteomes" id="UP000635565">
    <property type="component" value="Unassembled WGS sequence"/>
</dbReference>
<proteinExistence type="predicted"/>
<dbReference type="EMBL" id="BNJJ01000001">
    <property type="protein sequence ID" value="GHO82372.1"/>
    <property type="molecule type" value="Genomic_DNA"/>
</dbReference>
<evidence type="ECO:0000313" key="1">
    <source>
        <dbReference type="EMBL" id="GHO82372.1"/>
    </source>
</evidence>
<organism evidence="1 2">
    <name type="scientific">Dictyobacter formicarum</name>
    <dbReference type="NCBI Taxonomy" id="2778368"/>
    <lineage>
        <taxon>Bacteria</taxon>
        <taxon>Bacillati</taxon>
        <taxon>Chloroflexota</taxon>
        <taxon>Ktedonobacteria</taxon>
        <taxon>Ktedonobacterales</taxon>
        <taxon>Dictyobacteraceae</taxon>
        <taxon>Dictyobacter</taxon>
    </lineage>
</organism>